<evidence type="ECO:0000313" key="13">
    <source>
        <dbReference type="Proteomes" id="UP000694620"/>
    </source>
</evidence>
<dbReference type="GO" id="GO:0009888">
    <property type="term" value="P:tissue development"/>
    <property type="evidence" value="ECO:0007669"/>
    <property type="project" value="TreeGrafter"/>
</dbReference>
<evidence type="ECO:0000259" key="11">
    <source>
        <dbReference type="PROSITE" id="PS50027"/>
    </source>
</evidence>
<dbReference type="PANTHER" id="PTHR10574">
    <property type="entry name" value="NETRIN/LAMININ-RELATED"/>
    <property type="match status" value="1"/>
</dbReference>
<evidence type="ECO:0000256" key="4">
    <source>
        <dbReference type="ARBA" id="ARBA00022737"/>
    </source>
</evidence>
<feature type="disulfide bond" evidence="8">
    <location>
        <begin position="396"/>
        <end position="405"/>
    </location>
</feature>
<evidence type="ECO:0000256" key="8">
    <source>
        <dbReference type="PROSITE-ProRule" id="PRU00460"/>
    </source>
</evidence>
<dbReference type="PRINTS" id="PR00011">
    <property type="entry name" value="EGFLAMININ"/>
</dbReference>
<keyword evidence="13" id="KW-1185">Reference proteome</keyword>
<keyword evidence="4" id="KW-0677">Repeat</keyword>
<gene>
    <name evidence="12" type="primary">LOC114657378</name>
</gene>
<feature type="region of interest" description="Disordered" evidence="9">
    <location>
        <begin position="136"/>
        <end position="162"/>
    </location>
</feature>
<evidence type="ECO:0000256" key="1">
    <source>
        <dbReference type="ARBA" id="ARBA00004613"/>
    </source>
</evidence>
<dbReference type="SMART" id="SM00180">
    <property type="entry name" value="EGF_Lam"/>
    <property type="match status" value="5"/>
</dbReference>
<evidence type="ECO:0000256" key="3">
    <source>
        <dbReference type="ARBA" id="ARBA00022729"/>
    </source>
</evidence>
<dbReference type="InterPro" id="IPR056863">
    <property type="entry name" value="LMN_ATRN_NET-like_EGF"/>
</dbReference>
<dbReference type="FunFam" id="2.10.25.10:FF:000188">
    <property type="entry name" value="Laminin subunit gamma 2"/>
    <property type="match status" value="3"/>
</dbReference>
<evidence type="ECO:0000256" key="6">
    <source>
        <dbReference type="ARBA" id="ARBA00023180"/>
    </source>
</evidence>
<dbReference type="PANTHER" id="PTHR10574:SF406">
    <property type="entry name" value="LAMININ SUBUNIT ALPHA 5"/>
    <property type="match status" value="1"/>
</dbReference>
<evidence type="ECO:0000256" key="9">
    <source>
        <dbReference type="SAM" id="MobiDB-lite"/>
    </source>
</evidence>
<evidence type="ECO:0000256" key="2">
    <source>
        <dbReference type="ARBA" id="ARBA00022525"/>
    </source>
</evidence>
<feature type="compositionally biased region" description="Polar residues" evidence="9">
    <location>
        <begin position="145"/>
        <end position="161"/>
    </location>
</feature>
<dbReference type="SMART" id="SM00181">
    <property type="entry name" value="EGF"/>
    <property type="match status" value="5"/>
</dbReference>
<keyword evidence="3" id="KW-0732">Signal</keyword>
<dbReference type="GO" id="GO:0009887">
    <property type="term" value="P:animal organ morphogenesis"/>
    <property type="evidence" value="ECO:0007669"/>
    <property type="project" value="TreeGrafter"/>
</dbReference>
<feature type="disulfide bond" evidence="8">
    <location>
        <begin position="196"/>
        <end position="205"/>
    </location>
</feature>
<dbReference type="OrthoDB" id="19138at2759"/>
<feature type="disulfide bond" evidence="8">
    <location>
        <begin position="224"/>
        <end position="236"/>
    </location>
</feature>
<feature type="domain" description="Laminin EGF-like" evidence="11">
    <location>
        <begin position="371"/>
        <end position="423"/>
    </location>
</feature>
<feature type="domain" description="Laminin EGF-like" evidence="11">
    <location>
        <begin position="176"/>
        <end position="223"/>
    </location>
</feature>
<dbReference type="FunFam" id="2.10.25.10:FF:000094">
    <property type="entry name" value="Laminin subunit alpha-2"/>
    <property type="match status" value="1"/>
</dbReference>
<comment type="subcellular location">
    <subcellularLocation>
        <location evidence="1">Secreted</location>
    </subcellularLocation>
</comment>
<keyword evidence="10" id="KW-0472">Membrane</keyword>
<reference evidence="12" key="2">
    <citation type="submission" date="2025-08" db="UniProtKB">
        <authorList>
            <consortium name="Ensembl"/>
        </authorList>
    </citation>
    <scope>IDENTIFICATION</scope>
</reference>
<protein>
    <recommendedName>
        <fullName evidence="11">Laminin EGF-like domain-containing protein</fullName>
    </recommendedName>
</protein>
<dbReference type="InterPro" id="IPR000742">
    <property type="entry name" value="EGF"/>
</dbReference>
<dbReference type="GO" id="GO:0005576">
    <property type="term" value="C:extracellular region"/>
    <property type="evidence" value="ECO:0007669"/>
    <property type="project" value="UniProtKB-SubCell"/>
</dbReference>
<proteinExistence type="predicted"/>
<feature type="disulfide bond" evidence="8">
    <location>
        <begin position="244"/>
        <end position="253"/>
    </location>
</feature>
<keyword evidence="7 8" id="KW-0424">Laminin EGF-like domain</keyword>
<organism evidence="12 13">
    <name type="scientific">Erpetoichthys calabaricus</name>
    <name type="common">Rope fish</name>
    <name type="synonym">Calamoichthys calabaricus</name>
    <dbReference type="NCBI Taxonomy" id="27687"/>
    <lineage>
        <taxon>Eukaryota</taxon>
        <taxon>Metazoa</taxon>
        <taxon>Chordata</taxon>
        <taxon>Craniata</taxon>
        <taxon>Vertebrata</taxon>
        <taxon>Euteleostomi</taxon>
        <taxon>Actinopterygii</taxon>
        <taxon>Polypteriformes</taxon>
        <taxon>Polypteridae</taxon>
        <taxon>Erpetoichthys</taxon>
    </lineage>
</organism>
<dbReference type="Pfam" id="PF24973">
    <property type="entry name" value="EGF_LMN_ATRN"/>
    <property type="match status" value="1"/>
</dbReference>
<reference evidence="12" key="3">
    <citation type="submission" date="2025-09" db="UniProtKB">
        <authorList>
            <consortium name="Ensembl"/>
        </authorList>
    </citation>
    <scope>IDENTIFICATION</scope>
</reference>
<evidence type="ECO:0000313" key="12">
    <source>
        <dbReference type="Ensembl" id="ENSECRP00000029683.1"/>
    </source>
</evidence>
<dbReference type="RefSeq" id="XP_028664997.1">
    <property type="nucleotide sequence ID" value="XM_028809164.2"/>
</dbReference>
<dbReference type="AlphaFoldDB" id="A0A8C4TAR1"/>
<dbReference type="Proteomes" id="UP000694620">
    <property type="component" value="Chromosome 9"/>
</dbReference>
<dbReference type="Gene3D" id="2.10.25.10">
    <property type="entry name" value="Laminin"/>
    <property type="match status" value="5"/>
</dbReference>
<evidence type="ECO:0000256" key="7">
    <source>
        <dbReference type="ARBA" id="ARBA00023292"/>
    </source>
</evidence>
<dbReference type="Pfam" id="PF00053">
    <property type="entry name" value="EGF_laminin"/>
    <property type="match status" value="4"/>
</dbReference>
<dbReference type="SUPFAM" id="SSF57196">
    <property type="entry name" value="EGF/Laminin"/>
    <property type="match status" value="4"/>
</dbReference>
<keyword evidence="2" id="KW-0964">Secreted</keyword>
<dbReference type="InterPro" id="IPR050440">
    <property type="entry name" value="Laminin/Netrin_ECM"/>
</dbReference>
<keyword evidence="10" id="KW-0812">Transmembrane</keyword>
<dbReference type="CDD" id="cd00055">
    <property type="entry name" value="EGF_Lam"/>
    <property type="match status" value="5"/>
</dbReference>
<comment type="caution">
    <text evidence="8">Lacks conserved residue(s) required for the propagation of feature annotation.</text>
</comment>
<keyword evidence="6" id="KW-0325">Glycoprotein</keyword>
<dbReference type="InterPro" id="IPR002049">
    <property type="entry name" value="LE_dom"/>
</dbReference>
<evidence type="ECO:0000256" key="5">
    <source>
        <dbReference type="ARBA" id="ARBA00023157"/>
    </source>
</evidence>
<keyword evidence="5 8" id="KW-1015">Disulfide bond</keyword>
<accession>A0A8C4TAR1</accession>
<feature type="transmembrane region" description="Helical" evidence="10">
    <location>
        <begin position="485"/>
        <end position="508"/>
    </location>
</feature>
<keyword evidence="10" id="KW-1133">Transmembrane helix</keyword>
<sequence>MERSNQSMKNGPKMMLIVPFLELAVFLCPEITGGGPLFAHASTATATGTERSVLTAASGDTFSTTVGNSLPEGSVPRLRAPLLTTPAASTATLAVGSNTPHSPVLTTTSTASPPPPLVNQTTAATTFTTMGLQETSVGSEAAPLNRTTGTPAVTSRASATSVLPVPAEPEIPEDVCNCNSSGSTNQCNETTGQCECLEGYGGLHCTECDDGFFSNETSDICWPCLCDTTGALGPICNSSGICTCKQGVYGPRCDECRPGFFHFSDTGCRPCECNNHSDLCQPQSGICINCQGNTEGPQCDKCKENSYRRPNASLSDACDLCPCSTVTSTGTCHVDSSGLPVCDYCQDGFKGSNCNECSDGYYNSDSICMPCECNGNENPRISPRICNPDNGQCLSCIRNTTGDHCEKCEEGYAGDARAGNCTKIVTTTTSTTTTAQLTTTMSAKSITNFTTLLTSTTQIILTTPPSSMQNTTTSASEVSWTQFNIIILAVIIVVVVVLMAFVGGVYMYREYQNRKLNAPFWTIELKEDNISFSSYHDSIPNADVSGLLEDDGNEVAPNGQLSLSAPINMYKA</sequence>
<dbReference type="GO" id="GO:0005604">
    <property type="term" value="C:basement membrane"/>
    <property type="evidence" value="ECO:0007669"/>
    <property type="project" value="UniProtKB-ARBA"/>
</dbReference>
<feature type="domain" description="Laminin EGF-like" evidence="11">
    <location>
        <begin position="224"/>
        <end position="270"/>
    </location>
</feature>
<evidence type="ECO:0000256" key="10">
    <source>
        <dbReference type="SAM" id="Phobius"/>
    </source>
</evidence>
<dbReference type="Ensembl" id="ENSECRT00000030313.1">
    <property type="protein sequence ID" value="ENSECRP00000029683.1"/>
    <property type="gene ID" value="ENSECRG00000020142.1"/>
</dbReference>
<dbReference type="GeneTree" id="ENSGT00940000161177"/>
<dbReference type="PROSITE" id="PS01248">
    <property type="entry name" value="EGF_LAM_1"/>
    <property type="match status" value="2"/>
</dbReference>
<name>A0A8C4TAR1_ERPCA</name>
<dbReference type="PROSITE" id="PS50027">
    <property type="entry name" value="EGF_LAM_2"/>
    <property type="match status" value="3"/>
</dbReference>
<reference evidence="12" key="1">
    <citation type="submission" date="2021-06" db="EMBL/GenBank/DDBJ databases">
        <authorList>
            <consortium name="Wellcome Sanger Institute Data Sharing"/>
        </authorList>
    </citation>
    <scope>NUCLEOTIDE SEQUENCE [LARGE SCALE GENOMIC DNA]</scope>
</reference>
<dbReference type="GeneID" id="114657378"/>